<evidence type="ECO:0000256" key="1">
    <source>
        <dbReference type="ARBA" id="ARBA00023125"/>
    </source>
</evidence>
<gene>
    <name evidence="3" type="ORF">CLPU_1c00200</name>
</gene>
<dbReference type="STRING" id="1503.CLPU_1c00200"/>
<keyword evidence="1" id="KW-0238">DNA-binding</keyword>
<dbReference type="InterPro" id="IPR010982">
    <property type="entry name" value="Lambda_DNA-bd_dom_sf"/>
</dbReference>
<evidence type="ECO:0000313" key="3">
    <source>
        <dbReference type="EMBL" id="KNF09855.1"/>
    </source>
</evidence>
<dbReference type="SUPFAM" id="SSF47413">
    <property type="entry name" value="lambda repressor-like DNA-binding domains"/>
    <property type="match status" value="1"/>
</dbReference>
<evidence type="ECO:0000259" key="2">
    <source>
        <dbReference type="PROSITE" id="PS50943"/>
    </source>
</evidence>
<dbReference type="AlphaFoldDB" id="A0A0L0WEK4"/>
<dbReference type="CDD" id="cd00093">
    <property type="entry name" value="HTH_XRE"/>
    <property type="match status" value="1"/>
</dbReference>
<evidence type="ECO:0000313" key="4">
    <source>
        <dbReference type="Proteomes" id="UP000037267"/>
    </source>
</evidence>
<feature type="domain" description="HTH cro/C1-type" evidence="2">
    <location>
        <begin position="7"/>
        <end position="62"/>
    </location>
</feature>
<organism evidence="3 4">
    <name type="scientific">Gottschalkia purinilytica</name>
    <name type="common">Clostridium purinilyticum</name>
    <dbReference type="NCBI Taxonomy" id="1503"/>
    <lineage>
        <taxon>Bacteria</taxon>
        <taxon>Bacillati</taxon>
        <taxon>Bacillota</taxon>
        <taxon>Tissierellia</taxon>
        <taxon>Tissierellales</taxon>
        <taxon>Gottschalkiaceae</taxon>
        <taxon>Gottschalkia</taxon>
    </lineage>
</organism>
<dbReference type="InterPro" id="IPR001387">
    <property type="entry name" value="Cro/C1-type_HTH"/>
</dbReference>
<dbReference type="InterPro" id="IPR050807">
    <property type="entry name" value="TransReg_Diox_bact_type"/>
</dbReference>
<name>A0A0L0WEK4_GOTPU</name>
<protein>
    <submittedName>
        <fullName evidence="3">Putative transcriptional regulator</fullName>
    </submittedName>
</protein>
<dbReference type="RefSeq" id="WP_050353603.1">
    <property type="nucleotide sequence ID" value="NZ_LGSS01000001.1"/>
</dbReference>
<dbReference type="PANTHER" id="PTHR46797">
    <property type="entry name" value="HTH-TYPE TRANSCRIPTIONAL REGULATOR"/>
    <property type="match status" value="1"/>
</dbReference>
<dbReference type="PANTHER" id="PTHR46797:SF1">
    <property type="entry name" value="METHYLPHOSPHONATE SYNTHASE"/>
    <property type="match status" value="1"/>
</dbReference>
<keyword evidence="4" id="KW-1185">Reference proteome</keyword>
<dbReference type="GO" id="GO:0003677">
    <property type="term" value="F:DNA binding"/>
    <property type="evidence" value="ECO:0007669"/>
    <property type="project" value="UniProtKB-KW"/>
</dbReference>
<reference evidence="4" key="1">
    <citation type="submission" date="2015-07" db="EMBL/GenBank/DDBJ databases">
        <title>Draft genome sequence of the purine-degrading Gottschalkia purinilyticum DSM 1384 (formerly Clostridium purinilyticum).</title>
        <authorList>
            <person name="Poehlein A."/>
            <person name="Schiel-Bengelsdorf B."/>
            <person name="Bengelsdorf F.R."/>
            <person name="Daniel R."/>
            <person name="Duerre P."/>
        </authorList>
    </citation>
    <scope>NUCLEOTIDE SEQUENCE [LARGE SCALE GENOMIC DNA]</scope>
    <source>
        <strain evidence="4">DSM 1384</strain>
    </source>
</reference>
<dbReference type="Pfam" id="PF01381">
    <property type="entry name" value="HTH_3"/>
    <property type="match status" value="1"/>
</dbReference>
<dbReference type="GO" id="GO:0005829">
    <property type="term" value="C:cytosol"/>
    <property type="evidence" value="ECO:0007669"/>
    <property type="project" value="TreeGrafter"/>
</dbReference>
<comment type="caution">
    <text evidence="3">The sequence shown here is derived from an EMBL/GenBank/DDBJ whole genome shotgun (WGS) entry which is preliminary data.</text>
</comment>
<accession>A0A0L0WEK4</accession>
<dbReference type="Gene3D" id="1.10.260.40">
    <property type="entry name" value="lambda repressor-like DNA-binding domains"/>
    <property type="match status" value="1"/>
</dbReference>
<sequence>MFKKELVLSIMESKGWTKYRLAKEAGLAHSTLHDIISGKNVSPTARTLQKLADALNVSIDELMEDESGVRSYDEIEVSGDKKENKSSTVEEDLFNEYMNYSVDELEQKFEELYPKIRKLSKQDAEKLLKIIKTYLDE</sequence>
<dbReference type="OrthoDB" id="2055436at2"/>
<dbReference type="EMBL" id="LGSS01000001">
    <property type="protein sequence ID" value="KNF09855.1"/>
    <property type="molecule type" value="Genomic_DNA"/>
</dbReference>
<dbReference type="Proteomes" id="UP000037267">
    <property type="component" value="Unassembled WGS sequence"/>
</dbReference>
<dbReference type="PROSITE" id="PS50943">
    <property type="entry name" value="HTH_CROC1"/>
    <property type="match status" value="1"/>
</dbReference>
<proteinExistence type="predicted"/>
<dbReference type="SMART" id="SM00530">
    <property type="entry name" value="HTH_XRE"/>
    <property type="match status" value="1"/>
</dbReference>
<dbReference type="GO" id="GO:0003700">
    <property type="term" value="F:DNA-binding transcription factor activity"/>
    <property type="evidence" value="ECO:0007669"/>
    <property type="project" value="TreeGrafter"/>
</dbReference>